<proteinExistence type="inferred from homology"/>
<organism evidence="7">
    <name type="scientific">marine sediment metagenome</name>
    <dbReference type="NCBI Taxonomy" id="412755"/>
    <lineage>
        <taxon>unclassified sequences</taxon>
        <taxon>metagenomes</taxon>
        <taxon>ecological metagenomes</taxon>
    </lineage>
</organism>
<keyword evidence="5" id="KW-0326">Glycosidase</keyword>
<keyword evidence="4" id="KW-0378">Hydrolase</keyword>
<evidence type="ECO:0000256" key="1">
    <source>
        <dbReference type="ARBA" id="ARBA00001412"/>
    </source>
</evidence>
<evidence type="ECO:0000256" key="4">
    <source>
        <dbReference type="ARBA" id="ARBA00022801"/>
    </source>
</evidence>
<dbReference type="InterPro" id="IPR008979">
    <property type="entry name" value="Galactose-bd-like_sf"/>
</dbReference>
<accession>X0Z9L8</accession>
<dbReference type="GO" id="GO:0009341">
    <property type="term" value="C:beta-galactosidase complex"/>
    <property type="evidence" value="ECO:0007669"/>
    <property type="project" value="TreeGrafter"/>
</dbReference>
<dbReference type="SUPFAM" id="SSF49785">
    <property type="entry name" value="Galactose-binding domain-like"/>
    <property type="match status" value="1"/>
</dbReference>
<comment type="caution">
    <text evidence="7">The sequence shown here is derived from an EMBL/GenBank/DDBJ whole genome shotgun (WGS) entry which is preliminary data.</text>
</comment>
<dbReference type="AlphaFoldDB" id="X0Z9L8"/>
<sequence>MQEKLDWENAEMIGQNKEPAHNTLIPYQDVEFALKGIPDASLYYKSLNGKWKFIWVRRPQDRPKRFFKIEYDAIEWDEIPVPSNWQMHGYGIPIYLNIRYPRSVSKKIIPKISHEYNPVGSYRTEFIIPDNWDNREVFIHFDGVKSAFYLWINGKKVGYSQGSMTPAEFNITKYLQKGIFGHIRNTAEF</sequence>
<dbReference type="InterPro" id="IPR050347">
    <property type="entry name" value="Bact_Beta-galactosidase"/>
</dbReference>
<dbReference type="GO" id="GO:0005990">
    <property type="term" value="P:lactose catabolic process"/>
    <property type="evidence" value="ECO:0007669"/>
    <property type="project" value="TreeGrafter"/>
</dbReference>
<protein>
    <recommendedName>
        <fullName evidence="3">beta-galactosidase</fullName>
        <ecNumber evidence="3">3.2.1.23</ecNumber>
    </recommendedName>
</protein>
<comment type="catalytic activity">
    <reaction evidence="1">
        <text>Hydrolysis of terminal non-reducing beta-D-galactose residues in beta-D-galactosides.</text>
        <dbReference type="EC" id="3.2.1.23"/>
    </reaction>
</comment>
<dbReference type="PANTHER" id="PTHR46323">
    <property type="entry name" value="BETA-GALACTOSIDASE"/>
    <property type="match status" value="1"/>
</dbReference>
<name>X0Z9L8_9ZZZZ</name>
<dbReference type="GO" id="GO:0004565">
    <property type="term" value="F:beta-galactosidase activity"/>
    <property type="evidence" value="ECO:0007669"/>
    <property type="project" value="UniProtKB-EC"/>
</dbReference>
<gene>
    <name evidence="7" type="ORF">S01H4_06790</name>
</gene>
<dbReference type="EMBL" id="BART01002142">
    <property type="protein sequence ID" value="GAG57093.1"/>
    <property type="molecule type" value="Genomic_DNA"/>
</dbReference>
<comment type="similarity">
    <text evidence="2">Belongs to the glycosyl hydrolase 2 family.</text>
</comment>
<dbReference type="InterPro" id="IPR006104">
    <property type="entry name" value="Glyco_hydro_2_N"/>
</dbReference>
<evidence type="ECO:0000256" key="2">
    <source>
        <dbReference type="ARBA" id="ARBA00007401"/>
    </source>
</evidence>
<evidence type="ECO:0000313" key="7">
    <source>
        <dbReference type="EMBL" id="GAG57093.1"/>
    </source>
</evidence>
<dbReference type="EC" id="3.2.1.23" evidence="3"/>
<evidence type="ECO:0000256" key="3">
    <source>
        <dbReference type="ARBA" id="ARBA00012756"/>
    </source>
</evidence>
<evidence type="ECO:0000259" key="6">
    <source>
        <dbReference type="Pfam" id="PF02837"/>
    </source>
</evidence>
<reference evidence="7" key="1">
    <citation type="journal article" date="2014" name="Front. Microbiol.">
        <title>High frequency of phylogenetically diverse reductive dehalogenase-homologous genes in deep subseafloor sedimentary metagenomes.</title>
        <authorList>
            <person name="Kawai M."/>
            <person name="Futagami T."/>
            <person name="Toyoda A."/>
            <person name="Takaki Y."/>
            <person name="Nishi S."/>
            <person name="Hori S."/>
            <person name="Arai W."/>
            <person name="Tsubouchi T."/>
            <person name="Morono Y."/>
            <person name="Uchiyama I."/>
            <person name="Ito T."/>
            <person name="Fujiyama A."/>
            <person name="Inagaki F."/>
            <person name="Takami H."/>
        </authorList>
    </citation>
    <scope>NUCLEOTIDE SEQUENCE</scope>
    <source>
        <strain evidence="7">Expedition CK06-06</strain>
    </source>
</reference>
<dbReference type="Pfam" id="PF02837">
    <property type="entry name" value="Glyco_hydro_2_N"/>
    <property type="match status" value="1"/>
</dbReference>
<dbReference type="Gene3D" id="2.60.120.260">
    <property type="entry name" value="Galactose-binding domain-like"/>
    <property type="match status" value="1"/>
</dbReference>
<feature type="domain" description="Glycosyl hydrolases family 2 sugar binding" evidence="6">
    <location>
        <begin position="45"/>
        <end position="178"/>
    </location>
</feature>
<evidence type="ECO:0000256" key="5">
    <source>
        <dbReference type="ARBA" id="ARBA00023295"/>
    </source>
</evidence>
<dbReference type="PANTHER" id="PTHR46323:SF2">
    <property type="entry name" value="BETA-GALACTOSIDASE"/>
    <property type="match status" value="1"/>
</dbReference>